<name>A0A2W4ZNL2_9BACT</name>
<dbReference type="AlphaFoldDB" id="A0A2W4ZNL2"/>
<comment type="caution">
    <text evidence="1">The sequence shown here is derived from an EMBL/GenBank/DDBJ whole genome shotgun (WGS) entry which is preliminary data.</text>
</comment>
<evidence type="ECO:0000313" key="2">
    <source>
        <dbReference type="Proteomes" id="UP000249557"/>
    </source>
</evidence>
<sequence length="138" mass="15278">GASTLIGIGASSIGKNIHGYVQNIADLRLYHQSLENNVLPVSKGFLLTSQDRIHGDVISEIMCYMAVDLAQISRKHGLKADYFTSCLERLTPLLVQDMVSLSGQFLVVRHPHMARLVARCFDPMAPDTPLQNRHTHAI</sequence>
<reference evidence="1 2" key="1">
    <citation type="submission" date="2017-08" db="EMBL/GenBank/DDBJ databases">
        <title>Infants hospitalized years apart are colonized by the same room-sourced microbial strains.</title>
        <authorList>
            <person name="Brooks B."/>
            <person name="Olm M.R."/>
            <person name="Firek B.A."/>
            <person name="Baker R."/>
            <person name="Thomas B.C."/>
            <person name="Morowitz M.J."/>
            <person name="Banfield J.F."/>
        </authorList>
    </citation>
    <scope>NUCLEOTIDE SEQUENCE [LARGE SCALE GENOMIC DNA]</scope>
    <source>
        <strain evidence="1">S2_018_000_R2_104</strain>
    </source>
</reference>
<dbReference type="SUPFAM" id="SSF102114">
    <property type="entry name" value="Radical SAM enzymes"/>
    <property type="match status" value="1"/>
</dbReference>
<gene>
    <name evidence="1" type="ORF">DI626_10165</name>
</gene>
<evidence type="ECO:0000313" key="1">
    <source>
        <dbReference type="EMBL" id="PZO82292.1"/>
    </source>
</evidence>
<dbReference type="InterPro" id="IPR058240">
    <property type="entry name" value="rSAM_sf"/>
</dbReference>
<dbReference type="EMBL" id="QFNK01000266">
    <property type="protein sequence ID" value="PZO82292.1"/>
    <property type="molecule type" value="Genomic_DNA"/>
</dbReference>
<feature type="non-terminal residue" evidence="1">
    <location>
        <position position="1"/>
    </location>
</feature>
<proteinExistence type="predicted"/>
<dbReference type="Gene3D" id="1.10.10.920">
    <property type="match status" value="1"/>
</dbReference>
<dbReference type="Proteomes" id="UP000249557">
    <property type="component" value="Unassembled WGS sequence"/>
</dbReference>
<accession>A0A2W4ZNL2</accession>
<protein>
    <submittedName>
        <fullName evidence="1">Uncharacterized protein</fullName>
    </submittedName>
</protein>
<organism evidence="1 2">
    <name type="scientific">Micavibrio aeruginosavorus</name>
    <dbReference type="NCBI Taxonomy" id="349221"/>
    <lineage>
        <taxon>Bacteria</taxon>
        <taxon>Pseudomonadati</taxon>
        <taxon>Bdellovibrionota</taxon>
        <taxon>Bdellovibrionia</taxon>
        <taxon>Bdellovibrionales</taxon>
        <taxon>Pseudobdellovibrionaceae</taxon>
        <taxon>Micavibrio</taxon>
    </lineage>
</organism>